<dbReference type="InterPro" id="IPR003593">
    <property type="entry name" value="AAA+_ATPase"/>
</dbReference>
<dbReference type="InterPro" id="IPR027417">
    <property type="entry name" value="P-loop_NTPase"/>
</dbReference>
<dbReference type="PANTHER" id="PTHR24220">
    <property type="entry name" value="IMPORT ATP-BINDING PROTEIN"/>
    <property type="match status" value="1"/>
</dbReference>
<dbReference type="Pfam" id="PF00005">
    <property type="entry name" value="ABC_tran"/>
    <property type="match status" value="1"/>
</dbReference>
<keyword evidence="6" id="KW-1185">Reference proteome</keyword>
<evidence type="ECO:0000259" key="4">
    <source>
        <dbReference type="PROSITE" id="PS50893"/>
    </source>
</evidence>
<dbReference type="GO" id="GO:0098796">
    <property type="term" value="C:membrane protein complex"/>
    <property type="evidence" value="ECO:0007669"/>
    <property type="project" value="UniProtKB-ARBA"/>
</dbReference>
<dbReference type="PATRIC" id="fig|477245.3.peg.53"/>
<dbReference type="Gene3D" id="3.40.50.300">
    <property type="entry name" value="P-loop containing nucleotide triphosphate hydrolases"/>
    <property type="match status" value="1"/>
</dbReference>
<dbReference type="PROSITE" id="PS00211">
    <property type="entry name" value="ABC_TRANSPORTER_1"/>
    <property type="match status" value="1"/>
</dbReference>
<keyword evidence="1" id="KW-0813">Transport</keyword>
<evidence type="ECO:0000256" key="1">
    <source>
        <dbReference type="ARBA" id="ARBA00022448"/>
    </source>
</evidence>
<protein>
    <recommendedName>
        <fullName evidence="4">ABC transporter domain-containing protein</fullName>
    </recommendedName>
</protein>
<dbReference type="GO" id="GO:0005886">
    <property type="term" value="C:plasma membrane"/>
    <property type="evidence" value="ECO:0007669"/>
    <property type="project" value="TreeGrafter"/>
</dbReference>
<reference evidence="5 6" key="1">
    <citation type="submission" date="2015-02" db="EMBL/GenBank/DDBJ databases">
        <title>Genome sequence of thermotolerant Streptomyces cyaneogriseus subsp. Noncyanogenus NMWT1, the producer of nematocidal antibiotics nemadectin.</title>
        <authorList>
            <person name="Wang H."/>
            <person name="Li C."/>
            <person name="Xiang W."/>
            <person name="Wang X."/>
        </authorList>
    </citation>
    <scope>NUCLEOTIDE SEQUENCE [LARGE SCALE GENOMIC DNA]</scope>
    <source>
        <strain evidence="5 6">NMWT 1</strain>
    </source>
</reference>
<sequence length="225" mass="24461">MIAFEGVGKDVELHNGQRLTLLDRVDLAVGAGEFVAVVGRSGSGKSTMLNLIGLLDTPTRGRILLDGRDVSGCSDSELSRLRGQHLGFVFQQFNLLAKRTAIANTAAPLVFTTAYDAKERTRRAVEQLRRVGLEHRMDALPSTMSGGEQQRVAIARALVGKPRIVLADEPTGSLDESTGAQVMRLLIDEVRHADATLLLVTHDLDLAREADRVVRLEKGKVLEES</sequence>
<organism evidence="5 6">
    <name type="scientific">Streptomyces cyaneogriseus subsp. noncyanogenus</name>
    <dbReference type="NCBI Taxonomy" id="477245"/>
    <lineage>
        <taxon>Bacteria</taxon>
        <taxon>Bacillati</taxon>
        <taxon>Actinomycetota</taxon>
        <taxon>Actinomycetes</taxon>
        <taxon>Kitasatosporales</taxon>
        <taxon>Streptomycetaceae</taxon>
        <taxon>Streptomyces</taxon>
    </lineage>
</organism>
<dbReference type="InterPro" id="IPR017911">
    <property type="entry name" value="MacB-like_ATP-bd"/>
</dbReference>
<dbReference type="OrthoDB" id="9802264at2"/>
<dbReference type="GO" id="GO:0005524">
    <property type="term" value="F:ATP binding"/>
    <property type="evidence" value="ECO:0007669"/>
    <property type="project" value="UniProtKB-KW"/>
</dbReference>
<dbReference type="HOGENOM" id="CLU_000604_1_22_11"/>
<dbReference type="InterPro" id="IPR017871">
    <property type="entry name" value="ABC_transporter-like_CS"/>
</dbReference>
<dbReference type="KEGG" id="scw:TU94_00185"/>
<dbReference type="InterPro" id="IPR015854">
    <property type="entry name" value="ABC_transpr_LolD-like"/>
</dbReference>
<dbReference type="GO" id="GO:0022857">
    <property type="term" value="F:transmembrane transporter activity"/>
    <property type="evidence" value="ECO:0007669"/>
    <property type="project" value="UniProtKB-ARBA"/>
</dbReference>
<dbReference type="PANTHER" id="PTHR24220:SF86">
    <property type="entry name" value="ABC TRANSPORTER ABCH.1"/>
    <property type="match status" value="1"/>
</dbReference>
<name>A0A0C5G857_9ACTN</name>
<feature type="domain" description="ABC transporter" evidence="4">
    <location>
        <begin position="2"/>
        <end position="225"/>
    </location>
</feature>
<evidence type="ECO:0000313" key="6">
    <source>
        <dbReference type="Proteomes" id="UP000032234"/>
    </source>
</evidence>
<dbReference type="FunFam" id="3.40.50.300:FF:000032">
    <property type="entry name" value="Export ABC transporter ATP-binding protein"/>
    <property type="match status" value="1"/>
</dbReference>
<dbReference type="InterPro" id="IPR003439">
    <property type="entry name" value="ABC_transporter-like_ATP-bd"/>
</dbReference>
<accession>A0A0C5G857</accession>
<dbReference type="Proteomes" id="UP000032234">
    <property type="component" value="Chromosome"/>
</dbReference>
<dbReference type="SUPFAM" id="SSF52540">
    <property type="entry name" value="P-loop containing nucleoside triphosphate hydrolases"/>
    <property type="match status" value="1"/>
</dbReference>
<evidence type="ECO:0000256" key="2">
    <source>
        <dbReference type="ARBA" id="ARBA00022741"/>
    </source>
</evidence>
<evidence type="ECO:0000256" key="3">
    <source>
        <dbReference type="ARBA" id="ARBA00022840"/>
    </source>
</evidence>
<dbReference type="STRING" id="477245.TU94_00185"/>
<keyword evidence="3" id="KW-0067">ATP-binding</keyword>
<dbReference type="SMART" id="SM00382">
    <property type="entry name" value="AAA"/>
    <property type="match status" value="1"/>
</dbReference>
<dbReference type="RefSeq" id="WP_044377967.1">
    <property type="nucleotide sequence ID" value="NZ_CP010849.1"/>
</dbReference>
<dbReference type="EMBL" id="CP010849">
    <property type="protein sequence ID" value="AJP00211.1"/>
    <property type="molecule type" value="Genomic_DNA"/>
</dbReference>
<dbReference type="AlphaFoldDB" id="A0A0C5G857"/>
<keyword evidence="2" id="KW-0547">Nucleotide-binding</keyword>
<gene>
    <name evidence="5" type="ORF">TU94_00185</name>
</gene>
<evidence type="ECO:0000313" key="5">
    <source>
        <dbReference type="EMBL" id="AJP00211.1"/>
    </source>
</evidence>
<dbReference type="PROSITE" id="PS50893">
    <property type="entry name" value="ABC_TRANSPORTER_2"/>
    <property type="match status" value="1"/>
</dbReference>
<dbReference type="GO" id="GO:0016887">
    <property type="term" value="F:ATP hydrolysis activity"/>
    <property type="evidence" value="ECO:0007669"/>
    <property type="project" value="InterPro"/>
</dbReference>
<proteinExistence type="predicted"/>
<dbReference type="CDD" id="cd03255">
    <property type="entry name" value="ABC_MJ0796_LolCDE_FtsE"/>
    <property type="match status" value="1"/>
</dbReference>